<dbReference type="PANTHER" id="PTHR34606:SF15">
    <property type="entry name" value="BON DOMAIN-CONTAINING PROTEIN"/>
    <property type="match status" value="1"/>
</dbReference>
<dbReference type="EMBL" id="UPXZ01000037">
    <property type="protein sequence ID" value="VBB47296.1"/>
    <property type="molecule type" value="Genomic_DNA"/>
</dbReference>
<sequence length="158" mass="16511">MKKIVSMLALVAFIALGLNSCAPKDADIQKAVQTAISTNPDATGVSVSVEKQVVTLTGEVKDEATSAAIAAAAQEVKGVKSVVNSLTVTPPPPVISAADETLMTQLKDALKDNPTVTFTVKDGVITLTGEVKKMDLPKLMQKISALKPVKVENNLTIK</sequence>
<evidence type="ECO:0000256" key="1">
    <source>
        <dbReference type="SAM" id="SignalP"/>
    </source>
</evidence>
<feature type="domain" description="BON" evidence="2">
    <location>
        <begin position="24"/>
        <end position="90"/>
    </location>
</feature>
<dbReference type="Gene3D" id="3.40.1520.20">
    <property type="match status" value="1"/>
</dbReference>
<dbReference type="AlphaFoldDB" id="A0A653AHQ9"/>
<evidence type="ECO:0000259" key="2">
    <source>
        <dbReference type="PROSITE" id="PS50914"/>
    </source>
</evidence>
<evidence type="ECO:0000313" key="3">
    <source>
        <dbReference type="EMBL" id="VBB47296.1"/>
    </source>
</evidence>
<keyword evidence="1" id="KW-0732">Signal</keyword>
<dbReference type="PROSITE" id="PS50914">
    <property type="entry name" value="BON"/>
    <property type="match status" value="1"/>
</dbReference>
<feature type="signal peptide" evidence="1">
    <location>
        <begin position="1"/>
        <end position="17"/>
    </location>
</feature>
<feature type="chain" id="PRO_5024921922" evidence="1">
    <location>
        <begin position="18"/>
        <end position="158"/>
    </location>
</feature>
<gene>
    <name evidence="3" type="ORF">TRIP_D420144</name>
</gene>
<proteinExistence type="predicted"/>
<dbReference type="PANTHER" id="PTHR34606">
    <property type="entry name" value="BON DOMAIN-CONTAINING PROTEIN"/>
    <property type="match status" value="1"/>
</dbReference>
<reference evidence="3" key="1">
    <citation type="submission" date="2018-07" db="EMBL/GenBank/DDBJ databases">
        <authorList>
            <consortium name="Genoscope - CEA"/>
            <person name="William W."/>
        </authorList>
    </citation>
    <scope>NUCLEOTIDE SEQUENCE</scope>
    <source>
        <strain evidence="3">IK1</strain>
    </source>
</reference>
<accession>A0A653AHQ9</accession>
<dbReference type="InterPro" id="IPR051686">
    <property type="entry name" value="Lipoprotein_DolP"/>
</dbReference>
<organism evidence="3">
    <name type="scientific">uncultured Paludibacter sp</name>
    <dbReference type="NCBI Taxonomy" id="497635"/>
    <lineage>
        <taxon>Bacteria</taxon>
        <taxon>Pseudomonadati</taxon>
        <taxon>Bacteroidota</taxon>
        <taxon>Bacteroidia</taxon>
        <taxon>Bacteroidales</taxon>
        <taxon>Paludibacteraceae</taxon>
        <taxon>Paludibacter</taxon>
        <taxon>environmental samples</taxon>
    </lineage>
</organism>
<dbReference type="Pfam" id="PF04972">
    <property type="entry name" value="BON"/>
    <property type="match status" value="2"/>
</dbReference>
<name>A0A653AHQ9_9BACT</name>
<protein>
    <submittedName>
        <fullName evidence="3">Transport-associated protein</fullName>
    </submittedName>
</protein>
<dbReference type="InterPro" id="IPR007055">
    <property type="entry name" value="BON_dom"/>
</dbReference>